<feature type="compositionally biased region" description="Basic residues" evidence="1">
    <location>
        <begin position="97"/>
        <end position="107"/>
    </location>
</feature>
<accession>A0A8S9V224</accession>
<feature type="region of interest" description="Disordered" evidence="1">
    <location>
        <begin position="20"/>
        <end position="42"/>
    </location>
</feature>
<dbReference type="AlphaFoldDB" id="A0A8S9V224"/>
<gene>
    <name evidence="2" type="ORF">GN958_ATG05379</name>
</gene>
<dbReference type="Proteomes" id="UP000704712">
    <property type="component" value="Unassembled WGS sequence"/>
</dbReference>
<evidence type="ECO:0000313" key="2">
    <source>
        <dbReference type="EMBL" id="KAF4145432.1"/>
    </source>
</evidence>
<protein>
    <submittedName>
        <fullName evidence="2">Uncharacterized protein</fullName>
    </submittedName>
</protein>
<feature type="compositionally biased region" description="Basic and acidic residues" evidence="1">
    <location>
        <begin position="20"/>
        <end position="30"/>
    </location>
</feature>
<name>A0A8S9V224_PHYIN</name>
<organism evidence="2 3">
    <name type="scientific">Phytophthora infestans</name>
    <name type="common">Potato late blight agent</name>
    <name type="synonym">Botrytis infestans</name>
    <dbReference type="NCBI Taxonomy" id="4787"/>
    <lineage>
        <taxon>Eukaryota</taxon>
        <taxon>Sar</taxon>
        <taxon>Stramenopiles</taxon>
        <taxon>Oomycota</taxon>
        <taxon>Peronosporomycetes</taxon>
        <taxon>Peronosporales</taxon>
        <taxon>Peronosporaceae</taxon>
        <taxon>Phytophthora</taxon>
    </lineage>
</organism>
<proteinExistence type="predicted"/>
<evidence type="ECO:0000313" key="3">
    <source>
        <dbReference type="Proteomes" id="UP000704712"/>
    </source>
</evidence>
<comment type="caution">
    <text evidence="2">The sequence shown here is derived from an EMBL/GenBank/DDBJ whole genome shotgun (WGS) entry which is preliminary data.</text>
</comment>
<feature type="region of interest" description="Disordered" evidence="1">
    <location>
        <begin position="86"/>
        <end position="137"/>
    </location>
</feature>
<reference evidence="2" key="1">
    <citation type="submission" date="2020-03" db="EMBL/GenBank/DDBJ databases">
        <title>Hybrid Assembly of Korean Phytophthora infestans isolates.</title>
        <authorList>
            <person name="Prokchorchik M."/>
            <person name="Lee Y."/>
            <person name="Seo J."/>
            <person name="Cho J.-H."/>
            <person name="Park Y.-E."/>
            <person name="Jang D.-C."/>
            <person name="Im J.-S."/>
            <person name="Choi J.-G."/>
            <person name="Park H.-J."/>
            <person name="Lee G.-B."/>
            <person name="Lee Y.-G."/>
            <person name="Hong S.-Y."/>
            <person name="Cho K."/>
            <person name="Sohn K.H."/>
        </authorList>
    </citation>
    <scope>NUCLEOTIDE SEQUENCE</scope>
    <source>
        <strain evidence="2">KR_2_A2</strain>
    </source>
</reference>
<evidence type="ECO:0000256" key="1">
    <source>
        <dbReference type="SAM" id="MobiDB-lite"/>
    </source>
</evidence>
<sequence>MVEEDVALVGVDDQEITKADDQVDEVHDSEATGGKDGTLGKHQGRMLLSGVQERSAFTVVRATTGGEDVPCDSLIYRLAVRSQLLHPHSQKTSQKVVRPRRRSRRTNSHFWETPSSRRGGDFTAEDEAAPQWRERDR</sequence>
<dbReference type="EMBL" id="JAACNO010000733">
    <property type="protein sequence ID" value="KAF4145432.1"/>
    <property type="molecule type" value="Genomic_DNA"/>
</dbReference>